<keyword evidence="3" id="KW-1185">Reference proteome</keyword>
<organism evidence="2 4">
    <name type="scientific">Paenibacillus jilunlii</name>
    <dbReference type="NCBI Taxonomy" id="682956"/>
    <lineage>
        <taxon>Bacteria</taxon>
        <taxon>Bacillati</taxon>
        <taxon>Bacillota</taxon>
        <taxon>Bacilli</taxon>
        <taxon>Bacillales</taxon>
        <taxon>Paenibacillaceae</taxon>
        <taxon>Paenibacillus</taxon>
    </lineage>
</organism>
<gene>
    <name evidence="1" type="ORF">AML91_25230</name>
    <name evidence="2" type="ORF">SAMN05216191_105237</name>
</gene>
<proteinExistence type="predicted"/>
<dbReference type="Proteomes" id="UP000182783">
    <property type="component" value="Unassembled WGS sequence"/>
</dbReference>
<dbReference type="EMBL" id="FNGM01000005">
    <property type="protein sequence ID" value="SDL76027.1"/>
    <property type="molecule type" value="Genomic_DNA"/>
</dbReference>
<accession>A0A1G9MQ50</accession>
<protein>
    <submittedName>
        <fullName evidence="2">Uncharacterized protein</fullName>
    </submittedName>
</protein>
<dbReference type="Proteomes" id="UP000070252">
    <property type="component" value="Unassembled WGS sequence"/>
</dbReference>
<dbReference type="AlphaFoldDB" id="A0A1G9MQ50"/>
<sequence>MNMAPGSAKAANESGFRHLLMKSSRVEPREYIQALVPMSVYQAWGRELFCLVVSNKDLM</sequence>
<evidence type="ECO:0000313" key="2">
    <source>
        <dbReference type="EMBL" id="SDL76027.1"/>
    </source>
</evidence>
<dbReference type="EMBL" id="LIPY01000123">
    <property type="protein sequence ID" value="KWX70405.1"/>
    <property type="molecule type" value="Genomic_DNA"/>
</dbReference>
<evidence type="ECO:0000313" key="4">
    <source>
        <dbReference type="Proteomes" id="UP000182783"/>
    </source>
</evidence>
<evidence type="ECO:0000313" key="3">
    <source>
        <dbReference type="Proteomes" id="UP000070252"/>
    </source>
</evidence>
<evidence type="ECO:0000313" key="1">
    <source>
        <dbReference type="EMBL" id="KWX70405.1"/>
    </source>
</evidence>
<name>A0A1G9MQ50_9BACL</name>
<reference evidence="1 3" key="1">
    <citation type="submission" date="2015-08" db="EMBL/GenBank/DDBJ databases">
        <title>Genome of Paenibacillus jilunlii.</title>
        <authorList>
            <person name="Sant'Anna F.H."/>
            <person name="Ambrosini A."/>
            <person name="Souza R."/>
            <person name="Bach E."/>
            <person name="Fernandes G."/>
            <person name="Balsanelli E."/>
            <person name="Baura V.A."/>
            <person name="Pedrosa F.O."/>
            <person name="Souza E.M."/>
            <person name="Passaglia L."/>
        </authorList>
    </citation>
    <scope>NUCLEOTIDE SEQUENCE [LARGE SCALE GENOMIC DNA]</scope>
    <source>
        <strain evidence="1 3">DSM 23019</strain>
    </source>
</reference>
<reference evidence="2 4" key="2">
    <citation type="submission" date="2016-10" db="EMBL/GenBank/DDBJ databases">
        <authorList>
            <person name="de Groot N.N."/>
        </authorList>
    </citation>
    <scope>NUCLEOTIDE SEQUENCE [LARGE SCALE GENOMIC DNA]</scope>
    <source>
        <strain evidence="2 4">CGMCC 1.10239</strain>
    </source>
</reference>